<evidence type="ECO:0000313" key="11">
    <source>
        <dbReference type="Proteomes" id="UP000054600"/>
    </source>
</evidence>
<dbReference type="eggNOG" id="COG1132">
    <property type="taxonomic scope" value="Bacteria"/>
</dbReference>
<dbReference type="SMART" id="SM00382">
    <property type="entry name" value="AAA"/>
    <property type="match status" value="1"/>
</dbReference>
<dbReference type="InterPro" id="IPR003439">
    <property type="entry name" value="ABC_transporter-like_ATP-bd"/>
</dbReference>
<evidence type="ECO:0000256" key="4">
    <source>
        <dbReference type="ARBA" id="ARBA00022840"/>
    </source>
</evidence>
<dbReference type="GO" id="GO:0005524">
    <property type="term" value="F:ATP binding"/>
    <property type="evidence" value="ECO:0007669"/>
    <property type="project" value="UniProtKB-KW"/>
</dbReference>
<dbReference type="AlphaFoldDB" id="A0A0W0YQZ4"/>
<keyword evidence="5 7" id="KW-1133">Transmembrane helix</keyword>
<dbReference type="SUPFAM" id="SSF52540">
    <property type="entry name" value="P-loop containing nucleoside triphosphate hydrolases"/>
    <property type="match status" value="1"/>
</dbReference>
<evidence type="ECO:0000313" key="10">
    <source>
        <dbReference type="EMBL" id="KTD59280.1"/>
    </source>
</evidence>
<dbReference type="InterPro" id="IPR011527">
    <property type="entry name" value="ABC1_TM_dom"/>
</dbReference>
<keyword evidence="4 10" id="KW-0067">ATP-binding</keyword>
<dbReference type="Gene3D" id="3.40.50.300">
    <property type="entry name" value="P-loop containing nucleotide triphosphate hydrolases"/>
    <property type="match status" value="1"/>
</dbReference>
<proteinExistence type="predicted"/>
<dbReference type="GO" id="GO:0015421">
    <property type="term" value="F:ABC-type oligopeptide transporter activity"/>
    <property type="evidence" value="ECO:0007669"/>
    <property type="project" value="TreeGrafter"/>
</dbReference>
<evidence type="ECO:0000256" key="6">
    <source>
        <dbReference type="ARBA" id="ARBA00023136"/>
    </source>
</evidence>
<dbReference type="InterPro" id="IPR003593">
    <property type="entry name" value="AAA+_ATPase"/>
</dbReference>
<dbReference type="PATRIC" id="fig|1122169.6.peg.2257"/>
<dbReference type="SUPFAM" id="SSF90123">
    <property type="entry name" value="ABC transporter transmembrane region"/>
    <property type="match status" value="1"/>
</dbReference>
<dbReference type="PROSITE" id="PS00211">
    <property type="entry name" value="ABC_TRANSPORTER_1"/>
    <property type="match status" value="1"/>
</dbReference>
<evidence type="ECO:0000256" key="1">
    <source>
        <dbReference type="ARBA" id="ARBA00004651"/>
    </source>
</evidence>
<dbReference type="PANTHER" id="PTHR43394">
    <property type="entry name" value="ATP-DEPENDENT PERMEASE MDL1, MITOCHONDRIAL"/>
    <property type="match status" value="1"/>
</dbReference>
<dbReference type="OrthoDB" id="311344at2"/>
<evidence type="ECO:0000256" key="5">
    <source>
        <dbReference type="ARBA" id="ARBA00022989"/>
    </source>
</evidence>
<dbReference type="InterPro" id="IPR027417">
    <property type="entry name" value="P-loop_NTPase"/>
</dbReference>
<feature type="transmembrane region" description="Helical" evidence="7">
    <location>
        <begin position="247"/>
        <end position="266"/>
    </location>
</feature>
<feature type="transmembrane region" description="Helical" evidence="7">
    <location>
        <begin position="20"/>
        <end position="41"/>
    </location>
</feature>
<dbReference type="InterPro" id="IPR039421">
    <property type="entry name" value="Type_1_exporter"/>
</dbReference>
<dbReference type="GO" id="GO:0005886">
    <property type="term" value="C:plasma membrane"/>
    <property type="evidence" value="ECO:0007669"/>
    <property type="project" value="UniProtKB-SubCell"/>
</dbReference>
<keyword evidence="3" id="KW-0547">Nucleotide-binding</keyword>
<feature type="domain" description="ABC transmembrane type-1" evidence="9">
    <location>
        <begin position="22"/>
        <end position="304"/>
    </location>
</feature>
<feature type="transmembrane region" description="Helical" evidence="7">
    <location>
        <begin position="61"/>
        <end position="87"/>
    </location>
</feature>
<feature type="transmembrane region" description="Helical" evidence="7">
    <location>
        <begin position="272"/>
        <end position="294"/>
    </location>
</feature>
<name>A0A0W0YQZ4_9GAMM</name>
<dbReference type="Pfam" id="PF00664">
    <property type="entry name" value="ABC_membrane"/>
    <property type="match status" value="1"/>
</dbReference>
<dbReference type="InterPro" id="IPR036640">
    <property type="entry name" value="ABC1_TM_sf"/>
</dbReference>
<comment type="subcellular location">
    <subcellularLocation>
        <location evidence="1">Cell membrane</location>
        <topology evidence="1">Multi-pass membrane protein</topology>
    </subcellularLocation>
</comment>
<dbReference type="InterPro" id="IPR017871">
    <property type="entry name" value="ABC_transporter-like_CS"/>
</dbReference>
<dbReference type="PROSITE" id="PS50929">
    <property type="entry name" value="ABC_TM1F"/>
    <property type="match status" value="1"/>
</dbReference>
<keyword evidence="2 7" id="KW-0812">Transmembrane</keyword>
<dbReference type="RefSeq" id="WP_018576958.1">
    <property type="nucleotide sequence ID" value="NZ_KB892393.1"/>
</dbReference>
<protein>
    <submittedName>
        <fullName evidence="10">ABC transporter ATP-binding protein</fullName>
    </submittedName>
</protein>
<dbReference type="Pfam" id="PF00005">
    <property type="entry name" value="ABC_tran"/>
    <property type="match status" value="1"/>
</dbReference>
<evidence type="ECO:0000256" key="7">
    <source>
        <dbReference type="SAM" id="Phobius"/>
    </source>
</evidence>
<dbReference type="STRING" id="1122169.Lsha_1976"/>
<dbReference type="PANTHER" id="PTHR43394:SF1">
    <property type="entry name" value="ATP-BINDING CASSETTE SUB-FAMILY B MEMBER 10, MITOCHONDRIAL"/>
    <property type="match status" value="1"/>
</dbReference>
<dbReference type="PROSITE" id="PS50893">
    <property type="entry name" value="ABC_TRANSPORTER_2"/>
    <property type="match status" value="1"/>
</dbReference>
<reference evidence="10 11" key="1">
    <citation type="submission" date="2015-11" db="EMBL/GenBank/DDBJ databases">
        <title>Genomic analysis of 38 Legionella species identifies large and diverse effector repertoires.</title>
        <authorList>
            <person name="Burstein D."/>
            <person name="Amaro F."/>
            <person name="Zusman T."/>
            <person name="Lifshitz Z."/>
            <person name="Cohen O."/>
            <person name="Gilbert J.A."/>
            <person name="Pupko T."/>
            <person name="Shuman H.A."/>
            <person name="Segal G."/>
        </authorList>
    </citation>
    <scope>NUCLEOTIDE SEQUENCE [LARGE SCALE GENOMIC DNA]</scope>
    <source>
        <strain evidence="10 11">ATCC 49655</strain>
    </source>
</reference>
<evidence type="ECO:0000256" key="2">
    <source>
        <dbReference type="ARBA" id="ARBA00022692"/>
    </source>
</evidence>
<dbReference type="Proteomes" id="UP000054600">
    <property type="component" value="Unassembled WGS sequence"/>
</dbReference>
<dbReference type="EMBL" id="LNYW01000049">
    <property type="protein sequence ID" value="KTD59280.1"/>
    <property type="molecule type" value="Genomic_DNA"/>
</dbReference>
<evidence type="ECO:0000259" key="9">
    <source>
        <dbReference type="PROSITE" id="PS50929"/>
    </source>
</evidence>
<gene>
    <name evidence="10" type="ORF">Lsha_1976</name>
</gene>
<keyword evidence="11" id="KW-1185">Reference proteome</keyword>
<feature type="transmembrane region" description="Helical" evidence="7">
    <location>
        <begin position="135"/>
        <end position="155"/>
    </location>
</feature>
<evidence type="ECO:0000259" key="8">
    <source>
        <dbReference type="PROSITE" id="PS50893"/>
    </source>
</evidence>
<comment type="caution">
    <text evidence="10">The sequence shown here is derived from an EMBL/GenBank/DDBJ whole genome shotgun (WGS) entry which is preliminary data.</text>
</comment>
<evidence type="ECO:0000256" key="3">
    <source>
        <dbReference type="ARBA" id="ARBA00022741"/>
    </source>
</evidence>
<dbReference type="GO" id="GO:0016887">
    <property type="term" value="F:ATP hydrolysis activity"/>
    <property type="evidence" value="ECO:0007669"/>
    <property type="project" value="InterPro"/>
</dbReference>
<accession>A0A0W0YQZ4</accession>
<feature type="domain" description="ABC transporter" evidence="8">
    <location>
        <begin position="340"/>
        <end position="561"/>
    </location>
</feature>
<dbReference type="Gene3D" id="1.20.1560.10">
    <property type="entry name" value="ABC transporter type 1, transmembrane domain"/>
    <property type="match status" value="1"/>
</dbReference>
<sequence length="563" mass="63986">MKVPLINIFLDNIKKQKLGFMLLIVTSVFSAIQQCVTPWAIRYILNMCAAVKYEQIGVTRAVIVFLIIFLISEVVIRSQGFFVAIVLPKFKKNIKSQLIGSLLKKKYAYFLETMPGSLTQKVNDFASSSERIIQIVFYNFFPISLSVLLAAVFLYSIEPFYSVFIITWFSIHFLTTWYRLKKSLKVVQQYNKIHSFISGTLCELISRISSIKIYVGEKYELKNLDTHLSSEKSALRKAQFFFERIKIVQSLFSLIFIIALVIHQVSGFNKGYYSIGDFIFVAFVTFNLINYVWFSSFQLTIFARELGTIREAYDHLAKGQDDSSTLCSEPHVTPIIEPNLRVKNLSYMFLSGIKAIEDLSLEIDFGEKILMQGRSGIGKSTFAKLLVGLHTGFKGQITLGDRQLNQFSRTELNKLVILVEQNPLLFNRTIRENICYSNTDYSESELSEVLNISCCHEFISALPQGLDTKLGEQGSSLSGGQIQRVAIARALLFKPKILILDESTSGLDKDLERKVLSNLVALKNQTLIVITHSRDIHSIIPKTISFSSREPYKKFYNEGALTC</sequence>
<keyword evidence="6 7" id="KW-0472">Membrane</keyword>
<feature type="transmembrane region" description="Helical" evidence="7">
    <location>
        <begin position="161"/>
        <end position="180"/>
    </location>
</feature>
<organism evidence="10 11">
    <name type="scientific">Legionella shakespearei DSM 23087</name>
    <dbReference type="NCBI Taxonomy" id="1122169"/>
    <lineage>
        <taxon>Bacteria</taxon>
        <taxon>Pseudomonadati</taxon>
        <taxon>Pseudomonadota</taxon>
        <taxon>Gammaproteobacteria</taxon>
        <taxon>Legionellales</taxon>
        <taxon>Legionellaceae</taxon>
        <taxon>Legionella</taxon>
    </lineage>
</organism>